<feature type="transmembrane region" description="Helical" evidence="1">
    <location>
        <begin position="175"/>
        <end position="194"/>
    </location>
</feature>
<feature type="transmembrane region" description="Helical" evidence="1">
    <location>
        <begin position="48"/>
        <end position="67"/>
    </location>
</feature>
<feature type="transmembrane region" description="Helical" evidence="1">
    <location>
        <begin position="21"/>
        <end position="42"/>
    </location>
</feature>
<feature type="transmembrane region" description="Helical" evidence="1">
    <location>
        <begin position="98"/>
        <end position="119"/>
    </location>
</feature>
<gene>
    <name evidence="2" type="ORF">H9820_10405</name>
</gene>
<reference evidence="2" key="1">
    <citation type="journal article" date="2021" name="PeerJ">
        <title>Extensive microbial diversity within the chicken gut microbiome revealed by metagenomics and culture.</title>
        <authorList>
            <person name="Gilroy R."/>
            <person name="Ravi A."/>
            <person name="Getino M."/>
            <person name="Pursley I."/>
            <person name="Horton D.L."/>
            <person name="Alikhan N.F."/>
            <person name="Baker D."/>
            <person name="Gharbi K."/>
            <person name="Hall N."/>
            <person name="Watson M."/>
            <person name="Adriaenssens E.M."/>
            <person name="Foster-Nyarko E."/>
            <person name="Jarju S."/>
            <person name="Secka A."/>
            <person name="Antonio M."/>
            <person name="Oren A."/>
            <person name="Chaudhuri R.R."/>
            <person name="La Ragione R."/>
            <person name="Hildebrand F."/>
            <person name="Pallen M.J."/>
        </authorList>
    </citation>
    <scope>NUCLEOTIDE SEQUENCE</scope>
    <source>
        <strain evidence="2">3204</strain>
    </source>
</reference>
<keyword evidence="1" id="KW-1133">Transmembrane helix</keyword>
<proteinExistence type="predicted"/>
<evidence type="ECO:0008006" key="4">
    <source>
        <dbReference type="Google" id="ProtNLM"/>
    </source>
</evidence>
<dbReference type="AlphaFoldDB" id="A0A9D1ZPJ6"/>
<sequence length="244" mass="28338">MNSTLGLNKYLIWNKFKLMNFILIVNVIELILITPLDWGAMFRPGYQLGKVIFSSLIVYLLGVILLIRENEHVYLNGKYSSIPVTETKIYFSNLSTTLLVYLYLWFLETGIFLAAFWIIDRKSLTDHLKSILEMNQIGLIIKVIIMCMLAIVLIWTLSTFVHLTSQLLPLQNPKLTMVIFYSLVGVLVFYIGYVNLWQADAMRVDWYIEAKNHIFIQMVSMDLIGIVVFTFCNLLILKKYSSIR</sequence>
<comment type="caution">
    <text evidence="2">The sequence shown here is derived from an EMBL/GenBank/DDBJ whole genome shotgun (WGS) entry which is preliminary data.</text>
</comment>
<reference evidence="2" key="2">
    <citation type="submission" date="2021-04" db="EMBL/GenBank/DDBJ databases">
        <authorList>
            <person name="Gilroy R."/>
        </authorList>
    </citation>
    <scope>NUCLEOTIDE SEQUENCE</scope>
    <source>
        <strain evidence="2">3204</strain>
    </source>
</reference>
<evidence type="ECO:0000313" key="3">
    <source>
        <dbReference type="Proteomes" id="UP000824013"/>
    </source>
</evidence>
<name>A0A9D1ZPJ6_9LACO</name>
<dbReference type="EMBL" id="DXCM01000077">
    <property type="protein sequence ID" value="HIY93338.1"/>
    <property type="molecule type" value="Genomic_DNA"/>
</dbReference>
<organism evidence="2 3">
    <name type="scientific">Candidatus Companilactobacillus pullicola</name>
    <dbReference type="NCBI Taxonomy" id="2838523"/>
    <lineage>
        <taxon>Bacteria</taxon>
        <taxon>Bacillati</taxon>
        <taxon>Bacillota</taxon>
        <taxon>Bacilli</taxon>
        <taxon>Lactobacillales</taxon>
        <taxon>Lactobacillaceae</taxon>
        <taxon>Companilactobacillus</taxon>
    </lineage>
</organism>
<feature type="transmembrane region" description="Helical" evidence="1">
    <location>
        <begin position="214"/>
        <end position="237"/>
    </location>
</feature>
<evidence type="ECO:0000256" key="1">
    <source>
        <dbReference type="SAM" id="Phobius"/>
    </source>
</evidence>
<keyword evidence="1" id="KW-0472">Membrane</keyword>
<feature type="transmembrane region" description="Helical" evidence="1">
    <location>
        <begin position="139"/>
        <end position="163"/>
    </location>
</feature>
<accession>A0A9D1ZPJ6</accession>
<dbReference type="Proteomes" id="UP000824013">
    <property type="component" value="Unassembled WGS sequence"/>
</dbReference>
<evidence type="ECO:0000313" key="2">
    <source>
        <dbReference type="EMBL" id="HIY93338.1"/>
    </source>
</evidence>
<keyword evidence="1" id="KW-0812">Transmembrane</keyword>
<protein>
    <recommendedName>
        <fullName evidence="4">ABC transporter permease</fullName>
    </recommendedName>
</protein>